<dbReference type="PATRIC" id="fig|68223.7.peg.3400"/>
<dbReference type="RefSeq" id="WP_045951290.1">
    <property type="nucleotide sequence ID" value="NZ_JZWV01001097.1"/>
</dbReference>
<dbReference type="AlphaFoldDB" id="A0A0F4IX77"/>
<evidence type="ECO:0000313" key="2">
    <source>
        <dbReference type="Proteomes" id="UP000033551"/>
    </source>
</evidence>
<comment type="caution">
    <text evidence="1">The sequence shown here is derived from an EMBL/GenBank/DDBJ whole genome shotgun (WGS) entry which is preliminary data.</text>
</comment>
<reference evidence="1 2" key="1">
    <citation type="submission" date="2015-02" db="EMBL/GenBank/DDBJ databases">
        <authorList>
            <person name="Ju K.-S."/>
            <person name="Doroghazi J.R."/>
            <person name="Metcalf W."/>
        </authorList>
    </citation>
    <scope>NUCLEOTIDE SEQUENCE [LARGE SCALE GENOMIC DNA]</scope>
    <source>
        <strain evidence="1 2">NRRL ISP-5550</strain>
    </source>
</reference>
<gene>
    <name evidence="1" type="ORF">VR44_32900</name>
</gene>
<sequence>MPPWTPSAVLFDNLRYLLNEWDPIGVAGLSQDEYDCMLVPLFQRLRRGATRAELGEFLWYELEDHFGLDPVGHRTDAMADRLIAWWSAVAPAPDTGGTPAA</sequence>
<dbReference type="EMBL" id="JZWV01001097">
    <property type="protein sequence ID" value="KJY25286.1"/>
    <property type="molecule type" value="Genomic_DNA"/>
</dbReference>
<protein>
    <recommendedName>
        <fullName evidence="3">DUF1871 domain-containing protein</fullName>
    </recommendedName>
</protein>
<proteinExistence type="predicted"/>
<keyword evidence="2" id="KW-1185">Reference proteome</keyword>
<evidence type="ECO:0000313" key="1">
    <source>
        <dbReference type="EMBL" id="KJY25286.1"/>
    </source>
</evidence>
<organism evidence="1 2">
    <name type="scientific">Streptomyces katrae</name>
    <dbReference type="NCBI Taxonomy" id="68223"/>
    <lineage>
        <taxon>Bacteria</taxon>
        <taxon>Bacillati</taxon>
        <taxon>Actinomycetota</taxon>
        <taxon>Actinomycetes</taxon>
        <taxon>Kitasatosporales</taxon>
        <taxon>Streptomycetaceae</taxon>
        <taxon>Streptomyces</taxon>
    </lineage>
</organism>
<accession>A0A0F4IX77</accession>
<evidence type="ECO:0008006" key="3">
    <source>
        <dbReference type="Google" id="ProtNLM"/>
    </source>
</evidence>
<name>A0A0F4IX77_9ACTN</name>
<dbReference type="OrthoDB" id="3404002at2"/>
<dbReference type="Proteomes" id="UP000033551">
    <property type="component" value="Unassembled WGS sequence"/>
</dbReference>